<dbReference type="Pfam" id="PF00067">
    <property type="entry name" value="p450"/>
    <property type="match status" value="1"/>
</dbReference>
<evidence type="ECO:0000313" key="8">
    <source>
        <dbReference type="Proteomes" id="UP000664940"/>
    </source>
</evidence>
<organism evidence="7 8">
    <name type="scientific">Phyllostomus discolor</name>
    <name type="common">pale spear-nosed bat</name>
    <dbReference type="NCBI Taxonomy" id="89673"/>
    <lineage>
        <taxon>Eukaryota</taxon>
        <taxon>Metazoa</taxon>
        <taxon>Chordata</taxon>
        <taxon>Craniata</taxon>
        <taxon>Vertebrata</taxon>
        <taxon>Euteleostomi</taxon>
        <taxon>Mammalia</taxon>
        <taxon>Eutheria</taxon>
        <taxon>Laurasiatheria</taxon>
        <taxon>Chiroptera</taxon>
        <taxon>Yangochiroptera</taxon>
        <taxon>Phyllostomidae</taxon>
        <taxon>Phyllostominae</taxon>
        <taxon>Phyllostomus</taxon>
    </lineage>
</organism>
<evidence type="ECO:0000256" key="3">
    <source>
        <dbReference type="ARBA" id="ARBA00022824"/>
    </source>
</evidence>
<dbReference type="InterPro" id="IPR050196">
    <property type="entry name" value="Cytochrome_P450_Monoox"/>
</dbReference>
<comment type="subcellular location">
    <subcellularLocation>
        <location evidence="1">Endoplasmic reticulum membrane</location>
    </subcellularLocation>
</comment>
<keyword evidence="5" id="KW-0503">Monooxygenase</keyword>
<evidence type="ECO:0000256" key="4">
    <source>
        <dbReference type="ARBA" id="ARBA00023002"/>
    </source>
</evidence>
<dbReference type="InterPro" id="IPR036396">
    <property type="entry name" value="Cyt_P450_sf"/>
</dbReference>
<evidence type="ECO:0000256" key="2">
    <source>
        <dbReference type="ARBA" id="ARBA00010617"/>
    </source>
</evidence>
<reference evidence="7 8" key="1">
    <citation type="journal article" date="2020" name="Nature">
        <title>Six reference-quality genomes reveal evolution of bat adaptations.</title>
        <authorList>
            <person name="Jebb D."/>
            <person name="Huang Z."/>
            <person name="Pippel M."/>
            <person name="Hughes G.M."/>
            <person name="Lavrichenko K."/>
            <person name="Devanna P."/>
            <person name="Winkler S."/>
            <person name="Jermiin L.S."/>
            <person name="Skirmuntt E.C."/>
            <person name="Katzourakis A."/>
            <person name="Burkitt-Gray L."/>
            <person name="Ray D.A."/>
            <person name="Sullivan K.A.M."/>
            <person name="Roscito J.G."/>
            <person name="Kirilenko B.M."/>
            <person name="Davalos L.M."/>
            <person name="Corthals A.P."/>
            <person name="Power M.L."/>
            <person name="Jones G."/>
            <person name="Ransome R.D."/>
            <person name="Dechmann D.K.N."/>
            <person name="Locatelli A.G."/>
            <person name="Puechmaille S.J."/>
            <person name="Fedrigo O."/>
            <person name="Jarvis E.D."/>
            <person name="Hiller M."/>
            <person name="Vernes S.C."/>
            <person name="Myers E.W."/>
            <person name="Teeling E.C."/>
        </authorList>
    </citation>
    <scope>NUCLEOTIDE SEQUENCE [LARGE SCALE GENOMIC DNA]</scope>
    <source>
        <strain evidence="7">Bat1K_MPI-CBG_1</strain>
    </source>
</reference>
<name>A0A834ACD4_9CHIR</name>
<dbReference type="GO" id="GO:0005506">
    <property type="term" value="F:iron ion binding"/>
    <property type="evidence" value="ECO:0007669"/>
    <property type="project" value="InterPro"/>
</dbReference>
<dbReference type="PANTHER" id="PTHR24291">
    <property type="entry name" value="CYTOCHROME P450 FAMILY 4"/>
    <property type="match status" value="1"/>
</dbReference>
<keyword evidence="3" id="KW-0256">Endoplasmic reticulum</keyword>
<dbReference type="SUPFAM" id="SSF48264">
    <property type="entry name" value="Cytochrome P450"/>
    <property type="match status" value="1"/>
</dbReference>
<dbReference type="Proteomes" id="UP000664940">
    <property type="component" value="Unassembled WGS sequence"/>
</dbReference>
<dbReference type="GO" id="GO:0005789">
    <property type="term" value="C:endoplasmic reticulum membrane"/>
    <property type="evidence" value="ECO:0007669"/>
    <property type="project" value="UniProtKB-SubCell"/>
</dbReference>
<proteinExistence type="inferred from homology"/>
<dbReference type="GO" id="GO:0016712">
    <property type="term" value="F:oxidoreductase activity, acting on paired donors, with incorporation or reduction of molecular oxygen, reduced flavin or flavoprotein as one donor, and incorporation of one atom of oxygen"/>
    <property type="evidence" value="ECO:0007669"/>
    <property type="project" value="UniProtKB-ARBA"/>
</dbReference>
<evidence type="ECO:0000256" key="1">
    <source>
        <dbReference type="ARBA" id="ARBA00004586"/>
    </source>
</evidence>
<comment type="caution">
    <text evidence="7">The sequence shown here is derived from an EMBL/GenBank/DDBJ whole genome shotgun (WGS) entry which is preliminary data.</text>
</comment>
<dbReference type="AlphaFoldDB" id="A0A834ACD4"/>
<evidence type="ECO:0000256" key="5">
    <source>
        <dbReference type="ARBA" id="ARBA00023033"/>
    </source>
</evidence>
<keyword evidence="6" id="KW-0472">Membrane</keyword>
<dbReference type="EMBL" id="JABVXQ010000005">
    <property type="protein sequence ID" value="KAF6109740.1"/>
    <property type="molecule type" value="Genomic_DNA"/>
</dbReference>
<keyword evidence="4" id="KW-0560">Oxidoreductase</keyword>
<evidence type="ECO:0000256" key="6">
    <source>
        <dbReference type="ARBA" id="ARBA00023136"/>
    </source>
</evidence>
<protein>
    <submittedName>
        <fullName evidence="7">Uncharacterized protein</fullName>
    </submittedName>
</protein>
<gene>
    <name evidence="7" type="ORF">HJG60_010948</name>
</gene>
<sequence length="187" mass="21258">MCLSWLAVESNVNLVVYDPDYMKVILGRSDPESHSIYRFLASWIGCGMLLLNGQTWFQHWWMLTPAFHYDILNPYVGIMVDSVRVMLSQYAIMTVFWLVGGFQTGVWRDNLALSAEACWHSSVESMSPSHHRTNGGTSSANSHLEIFEHVSLMTLDTIMKCSFSQQGSVQTDRSQIILQLQNFVSIN</sequence>
<dbReference type="Gene3D" id="1.10.630.10">
    <property type="entry name" value="Cytochrome P450"/>
    <property type="match status" value="1"/>
</dbReference>
<evidence type="ECO:0000313" key="7">
    <source>
        <dbReference type="EMBL" id="KAF6109740.1"/>
    </source>
</evidence>
<dbReference type="InterPro" id="IPR001128">
    <property type="entry name" value="Cyt_P450"/>
</dbReference>
<dbReference type="GO" id="GO:0006629">
    <property type="term" value="P:lipid metabolic process"/>
    <property type="evidence" value="ECO:0007669"/>
    <property type="project" value="UniProtKB-ARBA"/>
</dbReference>
<comment type="similarity">
    <text evidence="2">Belongs to the cytochrome P450 family.</text>
</comment>
<dbReference type="GO" id="GO:0020037">
    <property type="term" value="F:heme binding"/>
    <property type="evidence" value="ECO:0007669"/>
    <property type="project" value="InterPro"/>
</dbReference>
<dbReference type="PANTHER" id="PTHR24291:SF39">
    <property type="entry name" value="CYTOCHROME P450 4A11-RELATED"/>
    <property type="match status" value="1"/>
</dbReference>
<accession>A0A834ACD4</accession>